<dbReference type="HOGENOM" id="CLU_815655_0_0_7"/>
<dbReference type="Gene3D" id="3.40.50.150">
    <property type="entry name" value="Vaccinia Virus protein VP39"/>
    <property type="match status" value="1"/>
</dbReference>
<dbReference type="InterPro" id="IPR029063">
    <property type="entry name" value="SAM-dependent_MTases_sf"/>
</dbReference>
<dbReference type="Pfam" id="PF08241">
    <property type="entry name" value="Methyltransf_11"/>
    <property type="match status" value="1"/>
</dbReference>
<keyword evidence="3" id="KW-0489">Methyltransferase</keyword>
<dbReference type="InterPro" id="IPR013216">
    <property type="entry name" value="Methyltransf_11"/>
</dbReference>
<keyword evidence="4" id="KW-1185">Reference proteome</keyword>
<dbReference type="EMBL" id="CP002085">
    <property type="protein sequence ID" value="ADK84871.1"/>
    <property type="molecule type" value="Genomic_DNA"/>
</dbReference>
<reference evidence="3 4" key="1">
    <citation type="journal article" date="2010" name="Stand. Genomic Sci.">
        <title>Complete genome sequence of Desulfarculus baarsii type strain (2st14).</title>
        <authorList>
            <person name="Sun H."/>
            <person name="Spring S."/>
            <person name="Lapidus A."/>
            <person name="Davenport K."/>
            <person name="Del Rio T.G."/>
            <person name="Tice H."/>
            <person name="Nolan M."/>
            <person name="Copeland A."/>
            <person name="Cheng J.F."/>
            <person name="Lucas S."/>
            <person name="Tapia R."/>
            <person name="Goodwin L."/>
            <person name="Pitluck S."/>
            <person name="Ivanova N."/>
            <person name="Pagani I."/>
            <person name="Mavromatis K."/>
            <person name="Ovchinnikova G."/>
            <person name="Pati A."/>
            <person name="Chen A."/>
            <person name="Palaniappan K."/>
            <person name="Hauser L."/>
            <person name="Chang Y.J."/>
            <person name="Jeffries C.D."/>
            <person name="Detter J.C."/>
            <person name="Han C."/>
            <person name="Rohde M."/>
            <person name="Brambilla E."/>
            <person name="Goker M."/>
            <person name="Woyke T."/>
            <person name="Bristow J."/>
            <person name="Eisen J.A."/>
            <person name="Markowitz V."/>
            <person name="Hugenholtz P."/>
            <person name="Kyrpides N.C."/>
            <person name="Klenk H.P."/>
            <person name="Land M."/>
        </authorList>
    </citation>
    <scope>NUCLEOTIDE SEQUENCE [LARGE SCALE GENOMIC DNA]</scope>
    <source>
        <strain evidence="4">ATCC 33931 / DSM 2075 / LMG 7858 / VKM B-1802 / 2st14</strain>
    </source>
</reference>
<evidence type="ECO:0000256" key="1">
    <source>
        <dbReference type="SAM" id="MobiDB-lite"/>
    </source>
</evidence>
<dbReference type="PANTHER" id="PTHR43036:SF2">
    <property type="entry name" value="OS04G0481300 PROTEIN"/>
    <property type="match status" value="1"/>
</dbReference>
<feature type="domain" description="Methyltransferase type 11" evidence="2">
    <location>
        <begin position="75"/>
        <end position="147"/>
    </location>
</feature>
<dbReference type="AlphaFoldDB" id="E1QH28"/>
<dbReference type="KEGG" id="dbr:Deba_1503"/>
<dbReference type="RefSeq" id="WP_013258324.1">
    <property type="nucleotide sequence ID" value="NC_014365.1"/>
</dbReference>
<sequence length="340" mass="37812">MSAQQFMFGPQDFCRQDETDDKLFYAKPRLVSHLDRTALATVERLIGSLVIEERPVILDLMASWDSHLPPALAPGRVVGLGLNAEELRANPALDEFVVADLNQSPTLPWPDATFDVVLNTVSVDYLTRPLEVFAEAGRVLKPGGLFLVTFSDRWFEPKVTRVWRGSSEAERIFLVEELFRAAGCFGPTRVFTSRGKDRPADDKYAALGLPSDPIVAIFADKAGGDPTRRPRPLPADDRHAPDKAELARRYAAVGQTLACPHCGQGLRKWAVPQTPFTEWDNDFMYVCFNDACPYLRAGWDAMSRQGNHGVSYRLMYNPENGGCMPIPVQSLSTLRDGLID</sequence>
<name>E1QH28_DESB2</name>
<keyword evidence="3" id="KW-0808">Transferase</keyword>
<evidence type="ECO:0000259" key="2">
    <source>
        <dbReference type="Pfam" id="PF08241"/>
    </source>
</evidence>
<dbReference type="PANTHER" id="PTHR43036">
    <property type="entry name" value="OSJNBB0011N17.9 PROTEIN"/>
    <property type="match status" value="1"/>
</dbReference>
<dbReference type="CDD" id="cd02440">
    <property type="entry name" value="AdoMet_MTases"/>
    <property type="match status" value="1"/>
</dbReference>
<feature type="compositionally biased region" description="Basic and acidic residues" evidence="1">
    <location>
        <begin position="222"/>
        <end position="240"/>
    </location>
</feature>
<dbReference type="STRING" id="644282.Deba_1503"/>
<dbReference type="OrthoDB" id="529208at2"/>
<accession>E1QH28</accession>
<protein>
    <submittedName>
        <fullName evidence="3">Methyltransferase type 11</fullName>
    </submittedName>
</protein>
<dbReference type="GO" id="GO:0008757">
    <property type="term" value="F:S-adenosylmethionine-dependent methyltransferase activity"/>
    <property type="evidence" value="ECO:0007669"/>
    <property type="project" value="InterPro"/>
</dbReference>
<dbReference type="SUPFAM" id="SSF53335">
    <property type="entry name" value="S-adenosyl-L-methionine-dependent methyltransferases"/>
    <property type="match status" value="1"/>
</dbReference>
<dbReference type="eggNOG" id="COG2226">
    <property type="taxonomic scope" value="Bacteria"/>
</dbReference>
<proteinExistence type="predicted"/>
<evidence type="ECO:0000313" key="4">
    <source>
        <dbReference type="Proteomes" id="UP000009047"/>
    </source>
</evidence>
<evidence type="ECO:0000313" key="3">
    <source>
        <dbReference type="EMBL" id="ADK84871.1"/>
    </source>
</evidence>
<organism evidence="3 4">
    <name type="scientific">Desulfarculus baarsii (strain ATCC 33931 / DSM 2075 / LMG 7858 / VKM B-1802 / 2st14)</name>
    <dbReference type="NCBI Taxonomy" id="644282"/>
    <lineage>
        <taxon>Bacteria</taxon>
        <taxon>Pseudomonadati</taxon>
        <taxon>Thermodesulfobacteriota</taxon>
        <taxon>Desulfarculia</taxon>
        <taxon>Desulfarculales</taxon>
        <taxon>Desulfarculaceae</taxon>
        <taxon>Desulfarculus</taxon>
    </lineage>
</organism>
<dbReference type="GO" id="GO:0032259">
    <property type="term" value="P:methylation"/>
    <property type="evidence" value="ECO:0007669"/>
    <property type="project" value="UniProtKB-KW"/>
</dbReference>
<feature type="region of interest" description="Disordered" evidence="1">
    <location>
        <begin position="221"/>
        <end position="240"/>
    </location>
</feature>
<gene>
    <name evidence="3" type="ordered locus">Deba_1503</name>
</gene>
<dbReference type="Proteomes" id="UP000009047">
    <property type="component" value="Chromosome"/>
</dbReference>